<keyword evidence="4" id="KW-0472">Membrane</keyword>
<dbReference type="SUPFAM" id="SSF48264">
    <property type="entry name" value="Cytochrome P450"/>
    <property type="match status" value="1"/>
</dbReference>
<comment type="caution">
    <text evidence="5">The sequence shown here is derived from an EMBL/GenBank/DDBJ whole genome shotgun (WGS) entry which is preliminary data.</text>
</comment>
<keyword evidence="6" id="KW-1185">Reference proteome</keyword>
<evidence type="ECO:0000256" key="1">
    <source>
        <dbReference type="ARBA" id="ARBA00010617"/>
    </source>
</evidence>
<dbReference type="PANTHER" id="PTHR47955:SF15">
    <property type="entry name" value="CYTOCHROME P450 71A2-LIKE"/>
    <property type="match status" value="1"/>
</dbReference>
<keyword evidence="4" id="KW-0812">Transmembrane</keyword>
<keyword evidence="4" id="KW-1133">Transmembrane helix</keyword>
<keyword evidence="2" id="KW-0479">Metal-binding</keyword>
<proteinExistence type="inferred from homology"/>
<evidence type="ECO:0000256" key="2">
    <source>
        <dbReference type="ARBA" id="ARBA00022723"/>
    </source>
</evidence>
<evidence type="ECO:0000313" key="5">
    <source>
        <dbReference type="EMBL" id="GMN58601.1"/>
    </source>
</evidence>
<name>A0AA88DNG2_FICCA</name>
<organism evidence="5 6">
    <name type="scientific">Ficus carica</name>
    <name type="common">Common fig</name>
    <dbReference type="NCBI Taxonomy" id="3494"/>
    <lineage>
        <taxon>Eukaryota</taxon>
        <taxon>Viridiplantae</taxon>
        <taxon>Streptophyta</taxon>
        <taxon>Embryophyta</taxon>
        <taxon>Tracheophyta</taxon>
        <taxon>Spermatophyta</taxon>
        <taxon>Magnoliopsida</taxon>
        <taxon>eudicotyledons</taxon>
        <taxon>Gunneridae</taxon>
        <taxon>Pentapetalae</taxon>
        <taxon>rosids</taxon>
        <taxon>fabids</taxon>
        <taxon>Rosales</taxon>
        <taxon>Moraceae</taxon>
        <taxon>Ficeae</taxon>
        <taxon>Ficus</taxon>
    </lineage>
</organism>
<sequence length="260" mass="29584">MQLSRVLPLLLHPSVIVSFFLLLILLLFQRNRSSGNKLSLPPSPPRLLAIGNLHQLGTYPHRSLGTLSDKYRRSDALAIGLCPDSCGFIGRYAYGSNDLGFSTYGEFWRIRRSTNRGDNESPLINLSEMLMETSKNINFTFGRRSSAEEGGRRWYAERSRRAAMQYMMFSVGDFFPSLTWIDHLRGFTASLRSTSKALDGFSSKVVEEHKATKIGTDVEDFVDILLRLQKDSISGFELTKDDVKLSYRYILQSFPSFKNR</sequence>
<comment type="similarity">
    <text evidence="1">Belongs to the cytochrome P450 family.</text>
</comment>
<dbReference type="GO" id="GO:0005506">
    <property type="term" value="F:iron ion binding"/>
    <property type="evidence" value="ECO:0007669"/>
    <property type="project" value="InterPro"/>
</dbReference>
<dbReference type="Gene3D" id="1.10.630.10">
    <property type="entry name" value="Cytochrome P450"/>
    <property type="match status" value="1"/>
</dbReference>
<dbReference type="EMBL" id="BTGU01000079">
    <property type="protein sequence ID" value="GMN58601.1"/>
    <property type="molecule type" value="Genomic_DNA"/>
</dbReference>
<evidence type="ECO:0000256" key="4">
    <source>
        <dbReference type="SAM" id="Phobius"/>
    </source>
</evidence>
<accession>A0AA88DNG2</accession>
<dbReference type="PANTHER" id="PTHR47955">
    <property type="entry name" value="CYTOCHROME P450 FAMILY 71 PROTEIN"/>
    <property type="match status" value="1"/>
</dbReference>
<dbReference type="GO" id="GO:0004497">
    <property type="term" value="F:monooxygenase activity"/>
    <property type="evidence" value="ECO:0007669"/>
    <property type="project" value="InterPro"/>
</dbReference>
<dbReference type="Proteomes" id="UP001187192">
    <property type="component" value="Unassembled WGS sequence"/>
</dbReference>
<gene>
    <name evidence="5" type="ORF">TIFTF001_027696</name>
</gene>
<feature type="transmembrane region" description="Helical" evidence="4">
    <location>
        <begin position="6"/>
        <end position="28"/>
    </location>
</feature>
<dbReference type="AlphaFoldDB" id="A0AA88DNG2"/>
<evidence type="ECO:0008006" key="7">
    <source>
        <dbReference type="Google" id="ProtNLM"/>
    </source>
</evidence>
<evidence type="ECO:0000313" key="6">
    <source>
        <dbReference type="Proteomes" id="UP001187192"/>
    </source>
</evidence>
<protein>
    <recommendedName>
        <fullName evidence="7">Cytochrome P450</fullName>
    </recommendedName>
</protein>
<reference evidence="5" key="1">
    <citation type="submission" date="2023-07" db="EMBL/GenBank/DDBJ databases">
        <title>draft genome sequence of fig (Ficus carica).</title>
        <authorList>
            <person name="Takahashi T."/>
            <person name="Nishimura K."/>
        </authorList>
    </citation>
    <scope>NUCLEOTIDE SEQUENCE</scope>
</reference>
<dbReference type="InterPro" id="IPR036396">
    <property type="entry name" value="Cyt_P450_sf"/>
</dbReference>
<dbReference type="GO" id="GO:0020037">
    <property type="term" value="F:heme binding"/>
    <property type="evidence" value="ECO:0007669"/>
    <property type="project" value="InterPro"/>
</dbReference>
<evidence type="ECO:0000256" key="3">
    <source>
        <dbReference type="ARBA" id="ARBA00023004"/>
    </source>
</evidence>
<keyword evidence="3" id="KW-0408">Iron</keyword>
<dbReference type="GO" id="GO:0016705">
    <property type="term" value="F:oxidoreductase activity, acting on paired donors, with incorporation or reduction of molecular oxygen"/>
    <property type="evidence" value="ECO:0007669"/>
    <property type="project" value="InterPro"/>
</dbReference>